<dbReference type="PRINTS" id="PR00457">
    <property type="entry name" value="ANPEROXIDASE"/>
</dbReference>
<gene>
    <name evidence="7" type="ORF">OSB1V03_LOCUS5718</name>
</gene>
<dbReference type="GO" id="GO:0020037">
    <property type="term" value="F:heme binding"/>
    <property type="evidence" value="ECO:0007669"/>
    <property type="project" value="InterPro"/>
</dbReference>
<keyword evidence="6" id="KW-0408">Iron</keyword>
<keyword evidence="5" id="KW-0325">Glycoprotein</keyword>
<evidence type="ECO:0000313" key="8">
    <source>
        <dbReference type="Proteomes" id="UP000759131"/>
    </source>
</evidence>
<feature type="binding site" description="axial binding residue" evidence="6">
    <location>
        <position position="500"/>
    </location>
    <ligand>
        <name>heme b</name>
        <dbReference type="ChEBI" id="CHEBI:60344"/>
    </ligand>
    <ligandPart>
        <name>Fe</name>
        <dbReference type="ChEBI" id="CHEBI:18248"/>
    </ligandPart>
</feature>
<dbReference type="PANTHER" id="PTHR11475:SF4">
    <property type="entry name" value="CHORION PEROXIDASE"/>
    <property type="match status" value="1"/>
</dbReference>
<evidence type="ECO:0000256" key="2">
    <source>
        <dbReference type="ARBA" id="ARBA00022525"/>
    </source>
</evidence>
<keyword evidence="2" id="KW-0964">Secreted</keyword>
<dbReference type="SUPFAM" id="SSF48113">
    <property type="entry name" value="Heme-dependent peroxidases"/>
    <property type="match status" value="1"/>
</dbReference>
<dbReference type="CDD" id="cd09823">
    <property type="entry name" value="peroxinectin_like"/>
    <property type="match status" value="1"/>
</dbReference>
<dbReference type="GO" id="GO:0006979">
    <property type="term" value="P:response to oxidative stress"/>
    <property type="evidence" value="ECO:0007669"/>
    <property type="project" value="InterPro"/>
</dbReference>
<dbReference type="Proteomes" id="UP000759131">
    <property type="component" value="Unassembled WGS sequence"/>
</dbReference>
<dbReference type="Pfam" id="PF03098">
    <property type="entry name" value="An_peroxidase"/>
    <property type="match status" value="1"/>
</dbReference>
<evidence type="ECO:0000256" key="6">
    <source>
        <dbReference type="PIRSR" id="PIRSR619791-2"/>
    </source>
</evidence>
<dbReference type="FunFam" id="1.10.640.10:FF:000003">
    <property type="entry name" value="chorion peroxidase"/>
    <property type="match status" value="1"/>
</dbReference>
<keyword evidence="3" id="KW-0575">Peroxidase</keyword>
<organism evidence="7">
    <name type="scientific">Medioppia subpectinata</name>
    <dbReference type="NCBI Taxonomy" id="1979941"/>
    <lineage>
        <taxon>Eukaryota</taxon>
        <taxon>Metazoa</taxon>
        <taxon>Ecdysozoa</taxon>
        <taxon>Arthropoda</taxon>
        <taxon>Chelicerata</taxon>
        <taxon>Arachnida</taxon>
        <taxon>Acari</taxon>
        <taxon>Acariformes</taxon>
        <taxon>Sarcoptiformes</taxon>
        <taxon>Oribatida</taxon>
        <taxon>Brachypylina</taxon>
        <taxon>Oppioidea</taxon>
        <taxon>Oppiidae</taxon>
        <taxon>Medioppia</taxon>
    </lineage>
</organism>
<dbReference type="GO" id="GO:0004601">
    <property type="term" value="F:peroxidase activity"/>
    <property type="evidence" value="ECO:0007669"/>
    <property type="project" value="UniProtKB-KW"/>
</dbReference>
<keyword evidence="3" id="KW-0560">Oxidoreductase</keyword>
<dbReference type="GO" id="GO:0046872">
    <property type="term" value="F:metal ion binding"/>
    <property type="evidence" value="ECO:0007669"/>
    <property type="project" value="UniProtKB-KW"/>
</dbReference>
<keyword evidence="4" id="KW-0732">Signal</keyword>
<sequence length="719" mass="82167">MDIPCATVEGIYGFCRSPAFCFSQYDSIEQYLQNQCKQSNVPIRIPIPIEPVIPLNIDHKVVIEAAKESQKIIKEQLTIEKELIRAGFFQRNNTMESFHQAFFGPDDPEIQKLSLDGLVALETTLQLAKRYQLTPLQARDGLHKFSLLDTPLERHCPETPICDRQSKYRTADGNCNNLDYPLWGKSLTQFNRLVPPSYADGLNDLRVSVDGGDLPSAREVSCKLALDFDIPDRKFSLLVMQWGQIIDHDLTLTASTRATTGEGLHCCNEEARRATKIRHPACKPIIIPRDDPFYAQHNHFCNNFVRNAAGPKYDCNLGYREQINTLTHIIDGSMVYGSTEERAKFLRSGKNGKLRADKVNGYEFLPFDTQNRSDECGIPENLQRQRGYQCFVGGDVRVNEQTGLTMLHNVLLREHNRIAEILQGLNPEWSDESVYQETRRIVAAQIQSITYNEWMPLILGRSVMKEFNLFTKPNGYTYDYDNNLNPGIFNEFATAVYRFHSLIQGLLRLLNNAGKVTQTIQLREHFNNPTSLYRKGAFDEFLNGYTGNPTQTFDQFFTEDITNHLFQEHNSLFGMDLIALNIQRVLWLPRNPRPKTPTSKHGRDHGLSGYNDFRHVCGLPRIKTFEELDQVMRPGSAHIMSLIYRHVDDIDLFIAGNHERPLPDAVVGPIFACILAEQARRNKVGDRFWFENGNMKHSFNEAQLNEIRKASLASLESSN</sequence>
<proteinExistence type="predicted"/>
<evidence type="ECO:0000256" key="1">
    <source>
        <dbReference type="ARBA" id="ARBA00004613"/>
    </source>
</evidence>
<evidence type="ECO:0008006" key="9">
    <source>
        <dbReference type="Google" id="ProtNLM"/>
    </source>
</evidence>
<dbReference type="Gene3D" id="1.10.640.10">
    <property type="entry name" value="Haem peroxidase domain superfamily, animal type"/>
    <property type="match status" value="1"/>
</dbReference>
<accession>A0A7R9KNJ3</accession>
<dbReference type="InterPro" id="IPR010255">
    <property type="entry name" value="Haem_peroxidase_sf"/>
</dbReference>
<comment type="subcellular location">
    <subcellularLocation>
        <location evidence="1">Secreted</location>
    </subcellularLocation>
</comment>
<evidence type="ECO:0000313" key="7">
    <source>
        <dbReference type="EMBL" id="CAD7625283.1"/>
    </source>
</evidence>
<reference evidence="7" key="1">
    <citation type="submission" date="2020-11" db="EMBL/GenBank/DDBJ databases">
        <authorList>
            <person name="Tran Van P."/>
        </authorList>
    </citation>
    <scope>NUCLEOTIDE SEQUENCE</scope>
</reference>
<evidence type="ECO:0000256" key="4">
    <source>
        <dbReference type="ARBA" id="ARBA00022729"/>
    </source>
</evidence>
<evidence type="ECO:0000256" key="3">
    <source>
        <dbReference type="ARBA" id="ARBA00022559"/>
    </source>
</evidence>
<keyword evidence="6" id="KW-0479">Metal-binding</keyword>
<dbReference type="EMBL" id="CAJPIZ010002946">
    <property type="protein sequence ID" value="CAG2105713.1"/>
    <property type="molecule type" value="Genomic_DNA"/>
</dbReference>
<dbReference type="GO" id="GO:0005576">
    <property type="term" value="C:extracellular region"/>
    <property type="evidence" value="ECO:0007669"/>
    <property type="project" value="UniProtKB-SubCell"/>
</dbReference>
<dbReference type="PANTHER" id="PTHR11475">
    <property type="entry name" value="OXIDASE/PEROXIDASE"/>
    <property type="match status" value="1"/>
</dbReference>
<evidence type="ECO:0000256" key="5">
    <source>
        <dbReference type="ARBA" id="ARBA00023180"/>
    </source>
</evidence>
<protein>
    <recommendedName>
        <fullName evidence="9">Peroxidase</fullName>
    </recommendedName>
</protein>
<dbReference type="InterPro" id="IPR019791">
    <property type="entry name" value="Haem_peroxidase_animal"/>
</dbReference>
<dbReference type="PROSITE" id="PS50292">
    <property type="entry name" value="PEROXIDASE_3"/>
    <property type="match status" value="1"/>
</dbReference>
<dbReference type="OrthoDB" id="823504at2759"/>
<name>A0A7R9KNJ3_9ACAR</name>
<dbReference type="EMBL" id="OC857521">
    <property type="protein sequence ID" value="CAD7625283.1"/>
    <property type="molecule type" value="Genomic_DNA"/>
</dbReference>
<dbReference type="InterPro" id="IPR037120">
    <property type="entry name" value="Haem_peroxidase_sf_animal"/>
</dbReference>
<keyword evidence="6" id="KW-0349">Heme</keyword>
<keyword evidence="8" id="KW-1185">Reference proteome</keyword>
<dbReference type="AlphaFoldDB" id="A0A7R9KNJ3"/>